<evidence type="ECO:0000256" key="2">
    <source>
        <dbReference type="SAM" id="Phobius"/>
    </source>
</evidence>
<feature type="region of interest" description="Disordered" evidence="1">
    <location>
        <begin position="306"/>
        <end position="339"/>
    </location>
</feature>
<feature type="compositionally biased region" description="Basic and acidic residues" evidence="1">
    <location>
        <begin position="19"/>
        <end position="30"/>
    </location>
</feature>
<feature type="compositionally biased region" description="Low complexity" evidence="1">
    <location>
        <begin position="9"/>
        <end position="18"/>
    </location>
</feature>
<feature type="compositionally biased region" description="Basic and acidic residues" evidence="1">
    <location>
        <begin position="315"/>
        <end position="324"/>
    </location>
</feature>
<feature type="transmembrane region" description="Helical" evidence="2">
    <location>
        <begin position="126"/>
        <end position="150"/>
    </location>
</feature>
<name>A0A914IDG6_GLORO</name>
<dbReference type="AlphaFoldDB" id="A0A914IDG6"/>
<keyword evidence="2" id="KW-1133">Transmembrane helix</keyword>
<dbReference type="Proteomes" id="UP000887572">
    <property type="component" value="Unplaced"/>
</dbReference>
<keyword evidence="3" id="KW-1185">Reference proteome</keyword>
<sequence length="355" mass="40348">MERQRSCSERSISSAESWELIKNENEKELPASEAPENFDNSFAYDQPLFEHKISSDASFNPFLCSEFSLEDVLSVENSIWSVPSSHGGSTSDGSSADVEMEMCTAVPPPVRVAQHQKLIGNGIEPIGVMTVLFCAMTITAVLSVLENFVWTGFNLPLNNHTENGQKMVLNDSLREFYVNCRDDLVEFKNAYEASLEVVKRLRTDKIEQKKAIRQLQAEVVKLKTTARSADRTEQPLLPPTPPNTVRDENDGPHREEYVWESKRADARTEHRWRRLRDNYSTTISAFGPNFTKWLFERASLRQKLRKRNSNKQNFYRHENDEADGRGGGNDASGHWPTSVLACPNGRIGRKSCKKF</sequence>
<keyword evidence="2" id="KW-0812">Transmembrane</keyword>
<feature type="region of interest" description="Disordered" evidence="1">
    <location>
        <begin position="226"/>
        <end position="254"/>
    </location>
</feature>
<protein>
    <submittedName>
        <fullName evidence="4">Uncharacterized protein</fullName>
    </submittedName>
</protein>
<accession>A0A914IDG6</accession>
<feature type="compositionally biased region" description="Basic and acidic residues" evidence="1">
    <location>
        <begin position="245"/>
        <end position="254"/>
    </location>
</feature>
<keyword evidence="2" id="KW-0472">Membrane</keyword>
<evidence type="ECO:0000313" key="4">
    <source>
        <dbReference type="WBParaSite" id="Gr19_v10_g9593.t1"/>
    </source>
</evidence>
<feature type="region of interest" description="Disordered" evidence="1">
    <location>
        <begin position="1"/>
        <end position="36"/>
    </location>
</feature>
<proteinExistence type="predicted"/>
<evidence type="ECO:0000313" key="3">
    <source>
        <dbReference type="Proteomes" id="UP000887572"/>
    </source>
</evidence>
<organism evidence="3 4">
    <name type="scientific">Globodera rostochiensis</name>
    <name type="common">Golden nematode worm</name>
    <name type="synonym">Heterodera rostochiensis</name>
    <dbReference type="NCBI Taxonomy" id="31243"/>
    <lineage>
        <taxon>Eukaryota</taxon>
        <taxon>Metazoa</taxon>
        <taxon>Ecdysozoa</taxon>
        <taxon>Nematoda</taxon>
        <taxon>Chromadorea</taxon>
        <taxon>Rhabditida</taxon>
        <taxon>Tylenchina</taxon>
        <taxon>Tylenchomorpha</taxon>
        <taxon>Tylenchoidea</taxon>
        <taxon>Heteroderidae</taxon>
        <taxon>Heteroderinae</taxon>
        <taxon>Globodera</taxon>
    </lineage>
</organism>
<reference evidence="4" key="1">
    <citation type="submission" date="2022-11" db="UniProtKB">
        <authorList>
            <consortium name="WormBaseParasite"/>
        </authorList>
    </citation>
    <scope>IDENTIFICATION</scope>
</reference>
<dbReference type="WBParaSite" id="Gr19_v10_g9593.t1">
    <property type="protein sequence ID" value="Gr19_v10_g9593.t1"/>
    <property type="gene ID" value="Gr19_v10_g9593"/>
</dbReference>
<evidence type="ECO:0000256" key="1">
    <source>
        <dbReference type="SAM" id="MobiDB-lite"/>
    </source>
</evidence>